<reference evidence="2 3" key="1">
    <citation type="submission" date="2015-07" db="EMBL/GenBank/DDBJ databases">
        <title>The genome of the fungus Escovopsis weberi, a specialized disease agent of ant agriculture.</title>
        <authorList>
            <person name="de Man T.J."/>
            <person name="Stajich J.E."/>
            <person name="Kubicek C.P."/>
            <person name="Chenthamara K."/>
            <person name="Atanasova L."/>
            <person name="Druzhinina I.S."/>
            <person name="Birnbaum S."/>
            <person name="Barribeau S.M."/>
            <person name="Teiling C."/>
            <person name="Suen G."/>
            <person name="Currie C."/>
            <person name="Gerardo N.M."/>
        </authorList>
    </citation>
    <scope>NUCLEOTIDE SEQUENCE [LARGE SCALE GENOMIC DNA]</scope>
</reference>
<dbReference type="InterPro" id="IPR036852">
    <property type="entry name" value="Peptidase_S8/S53_dom_sf"/>
</dbReference>
<keyword evidence="2" id="KW-0378">Hydrolase</keyword>
<keyword evidence="3" id="KW-1185">Reference proteome</keyword>
<proteinExistence type="predicted"/>
<dbReference type="Gene3D" id="3.40.50.200">
    <property type="entry name" value="Peptidase S8/S53 domain"/>
    <property type="match status" value="1"/>
</dbReference>
<gene>
    <name evidence="2" type="ORF">ESCO_005290</name>
</gene>
<name>A0A0M8N5W1_ESCWE</name>
<dbReference type="Pfam" id="PF00082">
    <property type="entry name" value="Peptidase_S8"/>
    <property type="match status" value="1"/>
</dbReference>
<evidence type="ECO:0000313" key="2">
    <source>
        <dbReference type="EMBL" id="KOS20541.1"/>
    </source>
</evidence>
<dbReference type="EMBL" id="LGSR01000017">
    <property type="protein sequence ID" value="KOS20541.1"/>
    <property type="molecule type" value="Genomic_DNA"/>
</dbReference>
<keyword evidence="2" id="KW-0645">Protease</keyword>
<dbReference type="CDD" id="cd07491">
    <property type="entry name" value="Peptidases_S8_7"/>
    <property type="match status" value="1"/>
</dbReference>
<dbReference type="GO" id="GO:0006508">
    <property type="term" value="P:proteolysis"/>
    <property type="evidence" value="ECO:0007669"/>
    <property type="project" value="UniProtKB-KW"/>
</dbReference>
<dbReference type="Proteomes" id="UP000053831">
    <property type="component" value="Unassembled WGS sequence"/>
</dbReference>
<dbReference type="STRING" id="150374.A0A0M8N5W1"/>
<sequence>MLAKRDSDGRTPLHIAVEFERCQTQTQIGIVMALLKRRPAALDEEYDHEGLREDFHARFNHIQLYPLLKYVSFPNLKWTETKTVPGPRGRKKPAPKKTLKGMEIAFQWLRDKGVRRILNVVVEDFEPPSHSDEALEGALKDFGVEELDWRRLDIDPASLKKIGGCLHQFCQIEPEKLICFSSLQIPPVKVALIDDGVDFSGIKTMNRLLGRSFYYEGEGGTGKTRPYWNSTIGHGTLMARMILRICPAAVIHVIRLRSFVAKGSDSVQIDQHSAVNAIKYASELPDVQIISMSWTMPAPKMQGLKKVFDDAMALAAKKNILVFCAANDQGFHQDSTYPHSSNRSRFRIGAATPEGKGTDAVGNTEKIDYLLPGHNIPVDEPSPQHRQGSPVPEAIGTSSGSSIATALAAGLAALLLECVRLGILYTKETDSEPADRPFVIREDDWRRLRQRDGMREAFSNIGTSADSGNKYVEVERLFQDNAERLEDVRGDPINMLRVVAGIAGKLLGKAPQRSAHGDGSCVS</sequence>
<dbReference type="OrthoDB" id="5093543at2759"/>
<organism evidence="2 3">
    <name type="scientific">Escovopsis weberi</name>
    <dbReference type="NCBI Taxonomy" id="150374"/>
    <lineage>
        <taxon>Eukaryota</taxon>
        <taxon>Fungi</taxon>
        <taxon>Dikarya</taxon>
        <taxon>Ascomycota</taxon>
        <taxon>Pezizomycotina</taxon>
        <taxon>Sordariomycetes</taxon>
        <taxon>Hypocreomycetidae</taxon>
        <taxon>Hypocreales</taxon>
        <taxon>Hypocreaceae</taxon>
        <taxon>Escovopsis</taxon>
    </lineage>
</organism>
<accession>A0A0M8N5W1</accession>
<dbReference type="SUPFAM" id="SSF52743">
    <property type="entry name" value="Subtilisin-like"/>
    <property type="match status" value="1"/>
</dbReference>
<dbReference type="InterPro" id="IPR000209">
    <property type="entry name" value="Peptidase_S8/S53_dom"/>
</dbReference>
<evidence type="ECO:0000313" key="3">
    <source>
        <dbReference type="Proteomes" id="UP000053831"/>
    </source>
</evidence>
<protein>
    <submittedName>
        <fullName evidence="2">Major intracellular serine protease</fullName>
    </submittedName>
</protein>
<comment type="caution">
    <text evidence="2">The sequence shown here is derived from an EMBL/GenBank/DDBJ whole genome shotgun (WGS) entry which is preliminary data.</text>
</comment>
<evidence type="ECO:0000259" key="1">
    <source>
        <dbReference type="Pfam" id="PF00082"/>
    </source>
</evidence>
<feature type="domain" description="Peptidase S8/S53" evidence="1">
    <location>
        <begin position="188"/>
        <end position="417"/>
    </location>
</feature>
<dbReference type="GO" id="GO:0004252">
    <property type="term" value="F:serine-type endopeptidase activity"/>
    <property type="evidence" value="ECO:0007669"/>
    <property type="project" value="InterPro"/>
</dbReference>
<dbReference type="AlphaFoldDB" id="A0A0M8N5W1"/>